<keyword evidence="15" id="KW-1185">Reference proteome</keyword>
<feature type="region of interest" description="Disordered" evidence="10">
    <location>
        <begin position="302"/>
        <end position="337"/>
    </location>
</feature>
<dbReference type="CDD" id="cd03567">
    <property type="entry name" value="VHS_GGA_metazoan"/>
    <property type="match status" value="1"/>
</dbReference>
<evidence type="ECO:0000256" key="1">
    <source>
        <dbReference type="ARBA" id="ARBA00004150"/>
    </source>
</evidence>
<evidence type="ECO:0000256" key="2">
    <source>
        <dbReference type="ARBA" id="ARBA00004220"/>
    </source>
</evidence>
<feature type="region of interest" description="Disordered" evidence="10">
    <location>
        <begin position="381"/>
        <end position="414"/>
    </location>
</feature>
<keyword evidence="8" id="KW-0333">Golgi apparatus</keyword>
<evidence type="ECO:0008006" key="16">
    <source>
        <dbReference type="Google" id="ProtNLM"/>
    </source>
</evidence>
<dbReference type="InterPro" id="IPR008152">
    <property type="entry name" value="Clathrin_a/b/g-adaptin_app_Ig"/>
</dbReference>
<feature type="domain" description="VHS" evidence="11">
    <location>
        <begin position="11"/>
        <end position="142"/>
    </location>
</feature>
<reference evidence="14" key="1">
    <citation type="submission" date="2022-04" db="EMBL/GenBank/DDBJ databases">
        <authorList>
            <person name="Xu L."/>
            <person name="Lv Z."/>
        </authorList>
    </citation>
    <scope>NUCLEOTIDE SEQUENCE</scope>
    <source>
        <strain evidence="14">LV_2022a</strain>
    </source>
</reference>
<dbReference type="InterPro" id="IPR038425">
    <property type="entry name" value="GAT_sf"/>
</dbReference>
<dbReference type="SUPFAM" id="SSF48464">
    <property type="entry name" value="ENTH/VHS domain"/>
    <property type="match status" value="1"/>
</dbReference>
<dbReference type="Proteomes" id="UP001292079">
    <property type="component" value="Unassembled WGS sequence"/>
</dbReference>
<dbReference type="InterPro" id="IPR002014">
    <property type="entry name" value="VHS_dom"/>
</dbReference>
<feature type="compositionally biased region" description="Low complexity" evidence="10">
    <location>
        <begin position="315"/>
        <end position="334"/>
    </location>
</feature>
<keyword evidence="7" id="KW-0653">Protein transport</keyword>
<dbReference type="InterPro" id="IPR008942">
    <property type="entry name" value="ENTH_VHS"/>
</dbReference>
<comment type="subcellular location">
    <subcellularLocation>
        <location evidence="2">Early endosome membrane</location>
        <topology evidence="2">Peripheral membrane protein</topology>
    </subcellularLocation>
    <subcellularLocation>
        <location evidence="1">Golgi apparatus</location>
        <location evidence="1">trans-Golgi network membrane</location>
        <topology evidence="1">Peripheral membrane protein</topology>
    </subcellularLocation>
</comment>
<keyword evidence="6" id="KW-0832">Ubl conjugation</keyword>
<dbReference type="InterPro" id="IPR013041">
    <property type="entry name" value="Clathrin_app_Ig-like_sf"/>
</dbReference>
<dbReference type="SUPFAM" id="SSF89009">
    <property type="entry name" value="GAT-like domain"/>
    <property type="match status" value="1"/>
</dbReference>
<evidence type="ECO:0000256" key="4">
    <source>
        <dbReference type="ARBA" id="ARBA00022448"/>
    </source>
</evidence>
<dbReference type="EMBL" id="JALJAT010000006">
    <property type="protein sequence ID" value="KAK4468844.1"/>
    <property type="molecule type" value="Genomic_DNA"/>
</dbReference>
<evidence type="ECO:0000256" key="8">
    <source>
        <dbReference type="ARBA" id="ARBA00023034"/>
    </source>
</evidence>
<feature type="compositionally biased region" description="Polar residues" evidence="10">
    <location>
        <begin position="302"/>
        <end position="314"/>
    </location>
</feature>
<evidence type="ECO:0000256" key="10">
    <source>
        <dbReference type="SAM" id="MobiDB-lite"/>
    </source>
</evidence>
<gene>
    <name evidence="14" type="ORF">MN116_007570</name>
</gene>
<dbReference type="GO" id="GO:0005802">
    <property type="term" value="C:trans-Golgi network"/>
    <property type="evidence" value="ECO:0007669"/>
    <property type="project" value="InterPro"/>
</dbReference>
<dbReference type="Gene3D" id="1.20.58.160">
    <property type="match status" value="1"/>
</dbReference>
<dbReference type="SUPFAM" id="SSF49348">
    <property type="entry name" value="Clathrin adaptor appendage domain"/>
    <property type="match status" value="1"/>
</dbReference>
<dbReference type="PROSITE" id="PS50179">
    <property type="entry name" value="VHS"/>
    <property type="match status" value="1"/>
</dbReference>
<comment type="caution">
    <text evidence="14">The sequence shown here is derived from an EMBL/GenBank/DDBJ whole genome shotgun (WGS) entry which is preliminary data.</text>
</comment>
<accession>A0AAE1Z8S0</accession>
<feature type="domain" description="GAE" evidence="12">
    <location>
        <begin position="582"/>
        <end position="702"/>
    </location>
</feature>
<dbReference type="Gene3D" id="2.60.40.1230">
    <property type="match status" value="1"/>
</dbReference>
<comment type="similarity">
    <text evidence="3">Belongs to the GGA protein family.</text>
</comment>
<dbReference type="SMART" id="SM00809">
    <property type="entry name" value="Alpha_adaptinC2"/>
    <property type="match status" value="1"/>
</dbReference>
<dbReference type="PANTHER" id="PTHR45905:SF1">
    <property type="entry name" value="GOLGI-LOCALIZED, GAMMA-ADAPTIN EAR CONTAINING, ARF BINDING PROTEIN"/>
    <property type="match status" value="1"/>
</dbReference>
<dbReference type="GO" id="GO:0006893">
    <property type="term" value="P:Golgi to plasma membrane transport"/>
    <property type="evidence" value="ECO:0007669"/>
    <property type="project" value="TreeGrafter"/>
</dbReference>
<sequence>MNELEKLLSKATNPISDQYNSDTVSEIAKLIDTQPNGPIFTLRLLAHKIKSPHEKEALNSLSLLESLSKRCSPTFISELGKFKFLNELIKVLSPKYLGDQTSSSVKDKCAQLLHNWQRDFSPTEPKFAEAYNMLVREGIITSRQIVSNDSFEETSRSASTAEGRQNIFERNKKSERLTQLLRSRNPADLREANALIKSIVEEDQVRMEKVSQRTSEMEALRNNTLLLEEMLGTYILGESTEAELELMSELTQNIRRARPLLYSFSLTHEEHDFETLAEIGRICDKASDVLANYEQKIVNVKSSSSLKQEQSRAPSSFSSTLNNSYSNENHSSSNHVPDLLTQDLMNLGLNDDPITPISNKNTYSSDVLLLNTSNSNSFLSDSSHKSSLSCNQPSHRNDRKSSLNSINPESRKKSNYDDLQDIFSTLNTTASATTCTSITLPISSTIHPSICNTVNSKPSKQSLSPEPKLCVNSTSNAFSELDNLGRQMLSLSKTNALADTNLSRLLTNSSPSDEITNDNNAASCVNQLIINTEDLSKTDDNHIEMSTEALSKSSVDLKSFDIQLSDVQPHSVHKTPLILYPADKSCQNNNNTDNIQLMLHYASNKPHPDVMVFVAVISSRNSLPITEINVRYAVEKPFKIRQLVPSGESLPGYSAFLPPASISQVLLVHNPAKLDKFNLKFQLSFSLDSESILESGKLLLLCA</sequence>
<keyword evidence="9" id="KW-0472">Membrane</keyword>
<dbReference type="Gene3D" id="1.20.5.170">
    <property type="match status" value="1"/>
</dbReference>
<dbReference type="Gene3D" id="1.25.40.90">
    <property type="match status" value="1"/>
</dbReference>
<name>A0AAE1Z8S0_SCHME</name>
<evidence type="ECO:0000256" key="6">
    <source>
        <dbReference type="ARBA" id="ARBA00022843"/>
    </source>
</evidence>
<evidence type="ECO:0000259" key="11">
    <source>
        <dbReference type="PROSITE" id="PS50179"/>
    </source>
</evidence>
<dbReference type="Pfam" id="PF00790">
    <property type="entry name" value="VHS"/>
    <property type="match status" value="1"/>
</dbReference>
<dbReference type="SMART" id="SM00288">
    <property type="entry name" value="VHS"/>
    <property type="match status" value="1"/>
</dbReference>
<dbReference type="GO" id="GO:0031267">
    <property type="term" value="F:small GTPase binding"/>
    <property type="evidence" value="ECO:0007669"/>
    <property type="project" value="InterPro"/>
</dbReference>
<dbReference type="PROSITE" id="PS50180">
    <property type="entry name" value="GAE"/>
    <property type="match status" value="1"/>
</dbReference>
<dbReference type="GO" id="GO:0043130">
    <property type="term" value="F:ubiquitin binding"/>
    <property type="evidence" value="ECO:0007669"/>
    <property type="project" value="InterPro"/>
</dbReference>
<protein>
    <recommendedName>
        <fullName evidence="16">ADP-ribosylation factor-binding protein GGA1</fullName>
    </recommendedName>
</protein>
<dbReference type="InterPro" id="IPR004152">
    <property type="entry name" value="GAT_dom"/>
</dbReference>
<dbReference type="InterPro" id="IPR008153">
    <property type="entry name" value="GAE_dom"/>
</dbReference>
<dbReference type="Pfam" id="PF18308">
    <property type="entry name" value="GGA_N-GAT"/>
    <property type="match status" value="1"/>
</dbReference>
<dbReference type="AlphaFoldDB" id="A0AAE1Z8S0"/>
<reference evidence="14" key="2">
    <citation type="journal article" date="2023" name="Infect Dis Poverty">
        <title>Chromosome-scale genome of the human blood fluke Schistosoma mekongi and its implications for public health.</title>
        <authorList>
            <person name="Zhou M."/>
            <person name="Xu L."/>
            <person name="Xu D."/>
            <person name="Chen W."/>
            <person name="Khan J."/>
            <person name="Hu Y."/>
            <person name="Huang H."/>
            <person name="Wei H."/>
            <person name="Zhang Y."/>
            <person name="Chusongsang P."/>
            <person name="Tanasarnprasert K."/>
            <person name="Hu X."/>
            <person name="Limpanont Y."/>
            <person name="Lv Z."/>
        </authorList>
    </citation>
    <scope>NUCLEOTIDE SEQUENCE</scope>
    <source>
        <strain evidence="14">LV_2022a</strain>
    </source>
</reference>
<dbReference type="PANTHER" id="PTHR45905">
    <property type="entry name" value="GOLGI-LOCALIZED, GAMMA-ADAPTIN EAR CONTAINING, ARF BINDING PROTEIN"/>
    <property type="match status" value="1"/>
</dbReference>
<dbReference type="InterPro" id="IPR027422">
    <property type="entry name" value="GGA1-3"/>
</dbReference>
<dbReference type="GO" id="GO:0034394">
    <property type="term" value="P:protein localization to cell surface"/>
    <property type="evidence" value="ECO:0007669"/>
    <property type="project" value="TreeGrafter"/>
</dbReference>
<dbReference type="Pfam" id="PF02883">
    <property type="entry name" value="Alpha_adaptinC2"/>
    <property type="match status" value="1"/>
</dbReference>
<evidence type="ECO:0000256" key="9">
    <source>
        <dbReference type="ARBA" id="ARBA00023136"/>
    </source>
</evidence>
<proteinExistence type="inferred from homology"/>
<evidence type="ECO:0000256" key="3">
    <source>
        <dbReference type="ARBA" id="ARBA00008099"/>
    </source>
</evidence>
<evidence type="ECO:0000313" key="14">
    <source>
        <dbReference type="EMBL" id="KAK4468844.1"/>
    </source>
</evidence>
<dbReference type="GO" id="GO:0006886">
    <property type="term" value="P:intracellular protein transport"/>
    <property type="evidence" value="ECO:0007669"/>
    <property type="project" value="InterPro"/>
</dbReference>
<evidence type="ECO:0000259" key="12">
    <source>
        <dbReference type="PROSITE" id="PS50180"/>
    </source>
</evidence>
<feature type="domain" description="GAT" evidence="13">
    <location>
        <begin position="170"/>
        <end position="298"/>
    </location>
</feature>
<evidence type="ECO:0000256" key="7">
    <source>
        <dbReference type="ARBA" id="ARBA00022927"/>
    </source>
</evidence>
<dbReference type="GO" id="GO:0035091">
    <property type="term" value="F:phosphatidylinositol binding"/>
    <property type="evidence" value="ECO:0007669"/>
    <property type="project" value="InterPro"/>
</dbReference>
<dbReference type="PROSITE" id="PS50909">
    <property type="entry name" value="GAT"/>
    <property type="match status" value="1"/>
</dbReference>
<evidence type="ECO:0000313" key="15">
    <source>
        <dbReference type="Proteomes" id="UP001292079"/>
    </source>
</evidence>
<evidence type="ECO:0000259" key="13">
    <source>
        <dbReference type="PROSITE" id="PS50909"/>
    </source>
</evidence>
<evidence type="ECO:0000256" key="5">
    <source>
        <dbReference type="ARBA" id="ARBA00022753"/>
    </source>
</evidence>
<keyword evidence="4" id="KW-0813">Transport</keyword>
<keyword evidence="5" id="KW-0967">Endosome</keyword>
<dbReference type="GO" id="GO:0031901">
    <property type="term" value="C:early endosome membrane"/>
    <property type="evidence" value="ECO:0007669"/>
    <property type="project" value="UniProtKB-SubCell"/>
</dbReference>
<feature type="compositionally biased region" description="Low complexity" evidence="10">
    <location>
        <begin position="381"/>
        <end position="391"/>
    </location>
</feature>
<organism evidence="14 15">
    <name type="scientific">Schistosoma mekongi</name>
    <name type="common">Parasitic worm</name>
    <dbReference type="NCBI Taxonomy" id="38744"/>
    <lineage>
        <taxon>Eukaryota</taxon>
        <taxon>Metazoa</taxon>
        <taxon>Spiralia</taxon>
        <taxon>Lophotrochozoa</taxon>
        <taxon>Platyhelminthes</taxon>
        <taxon>Trematoda</taxon>
        <taxon>Digenea</taxon>
        <taxon>Strigeidida</taxon>
        <taxon>Schistosomatoidea</taxon>
        <taxon>Schistosomatidae</taxon>
        <taxon>Schistosoma</taxon>
    </lineage>
</organism>
<dbReference type="InterPro" id="IPR041198">
    <property type="entry name" value="GGA_N-GAT"/>
</dbReference>